<dbReference type="Proteomes" id="UP000646827">
    <property type="component" value="Unassembled WGS sequence"/>
</dbReference>
<evidence type="ECO:0000313" key="1">
    <source>
        <dbReference type="EMBL" id="KAG2208409.1"/>
    </source>
</evidence>
<dbReference type="OrthoDB" id="2290280at2759"/>
<protein>
    <recommendedName>
        <fullName evidence="3">Reverse transcriptase domain-containing protein</fullName>
    </recommendedName>
</protein>
<evidence type="ECO:0008006" key="3">
    <source>
        <dbReference type="Google" id="ProtNLM"/>
    </source>
</evidence>
<accession>A0A8H7RBP4</accession>
<organism evidence="1 2">
    <name type="scientific">Circinella minor</name>
    <dbReference type="NCBI Taxonomy" id="1195481"/>
    <lineage>
        <taxon>Eukaryota</taxon>
        <taxon>Fungi</taxon>
        <taxon>Fungi incertae sedis</taxon>
        <taxon>Mucoromycota</taxon>
        <taxon>Mucoromycotina</taxon>
        <taxon>Mucoromycetes</taxon>
        <taxon>Mucorales</taxon>
        <taxon>Lichtheimiaceae</taxon>
        <taxon>Circinella</taxon>
    </lineage>
</organism>
<evidence type="ECO:0000313" key="2">
    <source>
        <dbReference type="Proteomes" id="UP000646827"/>
    </source>
</evidence>
<reference evidence="1 2" key="1">
    <citation type="submission" date="2020-12" db="EMBL/GenBank/DDBJ databases">
        <title>Metabolic potential, ecology and presence of endohyphal bacteria is reflected in genomic diversity of Mucoromycotina.</title>
        <authorList>
            <person name="Muszewska A."/>
            <person name="Okrasinska A."/>
            <person name="Steczkiewicz K."/>
            <person name="Drgas O."/>
            <person name="Orlowska M."/>
            <person name="Perlinska-Lenart U."/>
            <person name="Aleksandrzak-Piekarczyk T."/>
            <person name="Szatraj K."/>
            <person name="Zielenkiewicz U."/>
            <person name="Pilsyk S."/>
            <person name="Malc E."/>
            <person name="Mieczkowski P."/>
            <person name="Kruszewska J.S."/>
            <person name="Biernat P."/>
            <person name="Pawlowska J."/>
        </authorList>
    </citation>
    <scope>NUCLEOTIDE SEQUENCE [LARGE SCALE GENOMIC DNA]</scope>
    <source>
        <strain evidence="1 2">CBS 142.35</strain>
    </source>
</reference>
<keyword evidence="2" id="KW-1185">Reference proteome</keyword>
<dbReference type="AlphaFoldDB" id="A0A8H7RBP4"/>
<proteinExistence type="predicted"/>
<comment type="caution">
    <text evidence="1">The sequence shown here is derived from an EMBL/GenBank/DDBJ whole genome shotgun (WGS) entry which is preliminary data.</text>
</comment>
<sequence length="334" mass="37192">RANPALASNPNFVDALHQSLDGFCEDMVSISDSVQTTWDNLKIMGEKFAGFLKRIVKTREAKRALPPLQHPNTLAVNSSISHMHSSVCSFYDTLYTPSSIAQPAIDDLLHHLPAPCSLALLVRDKLTAPITLEELLYHVNRCPKKSSPGIDSLAYVILALIFDHPGVQPLIHQLQGYRIPSSIPSVAGPPAANILAYANDAFVFLQDYQDLRRCLSHFDTYTTASNAKVNLLKTQAISLSSMESPNWLSILAEFDITSWYDKHSDQALSYLGYPLYSSTKQRDDYANTLLAKVKSGCNIYSQRNLSIWGHAISLWDPVNGAGFGPKQYHLWRKF</sequence>
<name>A0A8H7RBP4_9FUNG</name>
<dbReference type="EMBL" id="JAEPRB010001053">
    <property type="protein sequence ID" value="KAG2208409.1"/>
    <property type="molecule type" value="Genomic_DNA"/>
</dbReference>
<gene>
    <name evidence="1" type="ORF">INT45_007702</name>
</gene>
<feature type="non-terminal residue" evidence="1">
    <location>
        <position position="1"/>
    </location>
</feature>